<dbReference type="CDD" id="cd03789">
    <property type="entry name" value="GT9_LPS_heptosyltransferase"/>
    <property type="match status" value="1"/>
</dbReference>
<dbReference type="RefSeq" id="WP_214172336.1">
    <property type="nucleotide sequence ID" value="NZ_JAHCVJ010000006.1"/>
</dbReference>
<evidence type="ECO:0000256" key="2">
    <source>
        <dbReference type="ARBA" id="ARBA00022679"/>
    </source>
</evidence>
<dbReference type="GO" id="GO:0008713">
    <property type="term" value="F:ADP-heptose-lipopolysaccharide heptosyltransferase activity"/>
    <property type="evidence" value="ECO:0007669"/>
    <property type="project" value="TreeGrafter"/>
</dbReference>
<evidence type="ECO:0000313" key="3">
    <source>
        <dbReference type="EMBL" id="MBT0665561.1"/>
    </source>
</evidence>
<keyword evidence="4" id="KW-1185">Reference proteome</keyword>
<organism evidence="3 4">
    <name type="scientific">Geoanaerobacter pelophilus</name>
    <dbReference type="NCBI Taxonomy" id="60036"/>
    <lineage>
        <taxon>Bacteria</taxon>
        <taxon>Pseudomonadati</taxon>
        <taxon>Thermodesulfobacteriota</taxon>
        <taxon>Desulfuromonadia</taxon>
        <taxon>Geobacterales</taxon>
        <taxon>Geobacteraceae</taxon>
        <taxon>Geoanaerobacter</taxon>
    </lineage>
</organism>
<dbReference type="GO" id="GO:0009244">
    <property type="term" value="P:lipopolysaccharide core region biosynthetic process"/>
    <property type="evidence" value="ECO:0007669"/>
    <property type="project" value="TreeGrafter"/>
</dbReference>
<dbReference type="Gene3D" id="3.40.50.2000">
    <property type="entry name" value="Glycogen Phosphorylase B"/>
    <property type="match status" value="1"/>
</dbReference>
<reference evidence="3 4" key="1">
    <citation type="submission" date="2021-05" db="EMBL/GenBank/DDBJ databases">
        <title>The draft genome of Geobacter pelophilus DSM 12255.</title>
        <authorList>
            <person name="Xu Z."/>
            <person name="Masuda Y."/>
            <person name="Itoh H."/>
            <person name="Senoo K."/>
        </authorList>
    </citation>
    <scope>NUCLEOTIDE SEQUENCE [LARGE SCALE GENOMIC DNA]</scope>
    <source>
        <strain evidence="3 4">DSM 12255</strain>
    </source>
</reference>
<dbReference type="EMBL" id="JAHCVJ010000006">
    <property type="protein sequence ID" value="MBT0665561.1"/>
    <property type="molecule type" value="Genomic_DNA"/>
</dbReference>
<dbReference type="SUPFAM" id="SSF53756">
    <property type="entry name" value="UDP-Glycosyltransferase/glycogen phosphorylase"/>
    <property type="match status" value="1"/>
</dbReference>
<proteinExistence type="predicted"/>
<accession>A0AAW4LEI0</accession>
<gene>
    <name evidence="3" type="ORF">KI809_14730</name>
</gene>
<dbReference type="InterPro" id="IPR002201">
    <property type="entry name" value="Glyco_trans_9"/>
</dbReference>
<comment type="caution">
    <text evidence="3">The sequence shown here is derived from an EMBL/GenBank/DDBJ whole genome shotgun (WGS) entry which is preliminary data.</text>
</comment>
<dbReference type="InterPro" id="IPR051199">
    <property type="entry name" value="LPS_LOS_Heptosyltrfase"/>
</dbReference>
<keyword evidence="1" id="KW-0328">Glycosyltransferase</keyword>
<dbReference type="Proteomes" id="UP000811899">
    <property type="component" value="Unassembled WGS sequence"/>
</dbReference>
<evidence type="ECO:0000313" key="4">
    <source>
        <dbReference type="Proteomes" id="UP000811899"/>
    </source>
</evidence>
<dbReference type="GO" id="GO:0005829">
    <property type="term" value="C:cytosol"/>
    <property type="evidence" value="ECO:0007669"/>
    <property type="project" value="TreeGrafter"/>
</dbReference>
<keyword evidence="2" id="KW-0808">Transferase</keyword>
<dbReference type="AlphaFoldDB" id="A0AAW4LEI0"/>
<evidence type="ECO:0000256" key="1">
    <source>
        <dbReference type="ARBA" id="ARBA00022676"/>
    </source>
</evidence>
<dbReference type="PANTHER" id="PTHR30160">
    <property type="entry name" value="TETRAACYLDISACCHARIDE 4'-KINASE-RELATED"/>
    <property type="match status" value="1"/>
</dbReference>
<name>A0AAW4LEI0_9BACT</name>
<dbReference type="Pfam" id="PF01075">
    <property type="entry name" value="Glyco_transf_9"/>
    <property type="match status" value="1"/>
</dbReference>
<sequence length="241" mass="27084">MGNLRRLKTARYCNRFVAYRRRRSGRHEIELNLENLAGLGLPAHYSRTEIAGYFGLTRIPELNPGLKNLLVSDKINIILHPKSRMHGREWPARHYLELARLLPKDRFRIFITGIDSEGEVLRKEIPELFESTDVIDLCGKTTLEQSIAFIAYSDGLIASGTGPLHIAAAMGKHALGIFPPRDEIDPAHWGPIGIKGQFICLKERCKPGGSRCPDGNIVGSCACTEAITPEQVFERVIMWER</sequence>
<protein>
    <submittedName>
        <fullName evidence="3">Glycosyltransferase family 9 protein</fullName>
    </submittedName>
</protein>
<dbReference type="PANTHER" id="PTHR30160:SF1">
    <property type="entry name" value="LIPOPOLYSACCHARIDE 1,2-N-ACETYLGLUCOSAMINETRANSFERASE-RELATED"/>
    <property type="match status" value="1"/>
</dbReference>